<keyword evidence="6 7" id="KW-0067">ATP-binding</keyword>
<dbReference type="GO" id="GO:0005737">
    <property type="term" value="C:cytoplasm"/>
    <property type="evidence" value="ECO:0007669"/>
    <property type="project" value="UniProtKB-SubCell"/>
</dbReference>
<dbReference type="PANTHER" id="PTHR43692:SF1">
    <property type="entry name" value="UDP-N-ACETYLMURAMOYLALANINE--D-GLUTAMATE LIGASE"/>
    <property type="match status" value="1"/>
</dbReference>
<feature type="domain" description="Mur ligase central" evidence="10">
    <location>
        <begin position="112"/>
        <end position="287"/>
    </location>
</feature>
<sequence>MTADWQHSVAILGSGESGMGAARLAVSHGLSVFLSDGGSIAPEKTIALKSLGVDLEENGHTVADLIKCKEVVKSPGIPDTAPVVQAIKAAGILVISEIEFASRYTDAKIIGITGSNGKTTTTLLTTHLLKGAGVDAKSAGNVGNSFSELLLDGDPDVVVLELSSFQLDDIANFKPDVAVLLNITPDHLNRYDYDMSKYAAAKWRLFENMTEDGLVIYNQDDEWSSKGVAEVTARKQAISVMQAVTSGAYFSQGQLNFTEEEEVILTDELALIGQHNYYNQMAAILAAMELGVSFQYILSGLQSFVNAPHRLEKVGVVNDVTYINDSKATNVDAVYYALDAVDTPIVWIAGGVNKGNDYAQIKSLVQERVTTLICLGKDNAHLIDEFSGDVEQIIEVSSAAEAVTIAYQNAKPQESVLLSPACASFDLFSNYEDRGDQFKREVFELKTSQSKVLRG</sequence>
<protein>
    <recommendedName>
        <fullName evidence="7 8">UDP-N-acetylmuramoylalanine--D-glutamate ligase</fullName>
        <ecNumber evidence="7 8">6.3.2.9</ecNumber>
    </recommendedName>
    <alternativeName>
        <fullName evidence="7">D-glutamic acid-adding enzyme</fullName>
    </alternativeName>
    <alternativeName>
        <fullName evidence="7">UDP-N-acetylmuramoyl-L-alanyl-D-glutamate synthetase</fullName>
    </alternativeName>
</protein>
<reference evidence="12" key="1">
    <citation type="submission" date="2016-11" db="EMBL/GenBank/DDBJ databases">
        <authorList>
            <person name="Varghese N."/>
            <person name="Submissions S."/>
        </authorList>
    </citation>
    <scope>NUCLEOTIDE SEQUENCE [LARGE SCALE GENOMIC DNA]</scope>
    <source>
        <strain evidence="12">DSM 26134</strain>
    </source>
</reference>
<keyword evidence="3 7" id="KW-0963">Cytoplasm</keyword>
<feature type="domain" description="Mur ligase C-terminal" evidence="9">
    <location>
        <begin position="309"/>
        <end position="422"/>
    </location>
</feature>
<evidence type="ECO:0000256" key="8">
    <source>
        <dbReference type="RuleBase" id="RU003664"/>
    </source>
</evidence>
<dbReference type="HAMAP" id="MF_00639">
    <property type="entry name" value="MurD"/>
    <property type="match status" value="1"/>
</dbReference>
<evidence type="ECO:0000313" key="12">
    <source>
        <dbReference type="Proteomes" id="UP000184474"/>
    </source>
</evidence>
<dbReference type="GO" id="GO:0008360">
    <property type="term" value="P:regulation of cell shape"/>
    <property type="evidence" value="ECO:0007669"/>
    <property type="project" value="UniProtKB-KW"/>
</dbReference>
<dbReference type="AlphaFoldDB" id="A0A1M6LJY9"/>
<dbReference type="Pfam" id="PF21799">
    <property type="entry name" value="MurD-like_N"/>
    <property type="match status" value="1"/>
</dbReference>
<dbReference type="EMBL" id="FRAA01000001">
    <property type="protein sequence ID" value="SHJ71479.1"/>
    <property type="molecule type" value="Genomic_DNA"/>
</dbReference>
<evidence type="ECO:0000256" key="2">
    <source>
        <dbReference type="ARBA" id="ARBA00004752"/>
    </source>
</evidence>
<dbReference type="NCBIfam" id="TIGR01087">
    <property type="entry name" value="murD"/>
    <property type="match status" value="1"/>
</dbReference>
<name>A0A1M6LJY9_REIAG</name>
<dbReference type="Gene3D" id="3.40.1190.10">
    <property type="entry name" value="Mur-like, catalytic domain"/>
    <property type="match status" value="1"/>
</dbReference>
<dbReference type="InterPro" id="IPR013221">
    <property type="entry name" value="Mur_ligase_cen"/>
</dbReference>
<dbReference type="UniPathway" id="UPA00219"/>
<dbReference type="GO" id="GO:0009252">
    <property type="term" value="P:peptidoglycan biosynthetic process"/>
    <property type="evidence" value="ECO:0007669"/>
    <property type="project" value="UniProtKB-UniRule"/>
</dbReference>
<evidence type="ECO:0000256" key="6">
    <source>
        <dbReference type="ARBA" id="ARBA00022840"/>
    </source>
</evidence>
<dbReference type="SUPFAM" id="SSF53244">
    <property type="entry name" value="MurD-like peptide ligases, peptide-binding domain"/>
    <property type="match status" value="1"/>
</dbReference>
<evidence type="ECO:0000256" key="3">
    <source>
        <dbReference type="ARBA" id="ARBA00022490"/>
    </source>
</evidence>
<proteinExistence type="inferred from homology"/>
<keyword evidence="4 7" id="KW-0436">Ligase</keyword>
<dbReference type="Gene3D" id="3.40.50.720">
    <property type="entry name" value="NAD(P)-binding Rossmann-like Domain"/>
    <property type="match status" value="1"/>
</dbReference>
<gene>
    <name evidence="7" type="primary">murD</name>
    <name evidence="11" type="ORF">SAMN04488028_101990</name>
</gene>
<evidence type="ECO:0000256" key="5">
    <source>
        <dbReference type="ARBA" id="ARBA00022741"/>
    </source>
</evidence>
<dbReference type="STRING" id="156994.SAMN04488028_101990"/>
<evidence type="ECO:0000256" key="7">
    <source>
        <dbReference type="HAMAP-Rule" id="MF_00639"/>
    </source>
</evidence>
<dbReference type="Pfam" id="PF08245">
    <property type="entry name" value="Mur_ligase_M"/>
    <property type="match status" value="1"/>
</dbReference>
<evidence type="ECO:0000259" key="9">
    <source>
        <dbReference type="Pfam" id="PF02875"/>
    </source>
</evidence>
<dbReference type="SUPFAM" id="SSF51984">
    <property type="entry name" value="MurCD N-terminal domain"/>
    <property type="match status" value="1"/>
</dbReference>
<comment type="function">
    <text evidence="7 8">Cell wall formation. Catalyzes the addition of glutamate to the nucleotide precursor UDP-N-acetylmuramoyl-L-alanine (UMA).</text>
</comment>
<evidence type="ECO:0000256" key="4">
    <source>
        <dbReference type="ARBA" id="ARBA00022598"/>
    </source>
</evidence>
<dbReference type="GO" id="GO:0051301">
    <property type="term" value="P:cell division"/>
    <property type="evidence" value="ECO:0007669"/>
    <property type="project" value="UniProtKB-KW"/>
</dbReference>
<dbReference type="Proteomes" id="UP000184474">
    <property type="component" value="Unassembled WGS sequence"/>
</dbReference>
<keyword evidence="7 8" id="KW-0131">Cell cycle</keyword>
<comment type="catalytic activity">
    <reaction evidence="7 8">
        <text>UDP-N-acetyl-alpha-D-muramoyl-L-alanine + D-glutamate + ATP = UDP-N-acetyl-alpha-D-muramoyl-L-alanyl-D-glutamate + ADP + phosphate + H(+)</text>
        <dbReference type="Rhea" id="RHEA:16429"/>
        <dbReference type="ChEBI" id="CHEBI:15378"/>
        <dbReference type="ChEBI" id="CHEBI:29986"/>
        <dbReference type="ChEBI" id="CHEBI:30616"/>
        <dbReference type="ChEBI" id="CHEBI:43474"/>
        <dbReference type="ChEBI" id="CHEBI:83898"/>
        <dbReference type="ChEBI" id="CHEBI:83900"/>
        <dbReference type="ChEBI" id="CHEBI:456216"/>
        <dbReference type="EC" id="6.3.2.9"/>
    </reaction>
</comment>
<dbReference type="InterPro" id="IPR005762">
    <property type="entry name" value="MurD"/>
</dbReference>
<dbReference type="Pfam" id="PF02875">
    <property type="entry name" value="Mur_ligase_C"/>
    <property type="match status" value="1"/>
</dbReference>
<feature type="binding site" evidence="7">
    <location>
        <begin position="114"/>
        <end position="120"/>
    </location>
    <ligand>
        <name>ATP</name>
        <dbReference type="ChEBI" id="CHEBI:30616"/>
    </ligand>
</feature>
<dbReference type="EC" id="6.3.2.9" evidence="7 8"/>
<evidence type="ECO:0000313" key="11">
    <source>
        <dbReference type="EMBL" id="SHJ71479.1"/>
    </source>
</evidence>
<dbReference type="SUPFAM" id="SSF53623">
    <property type="entry name" value="MurD-like peptide ligases, catalytic domain"/>
    <property type="match status" value="1"/>
</dbReference>
<organism evidence="11 12">
    <name type="scientific">Reichenbachiella agariperforans</name>
    <dbReference type="NCBI Taxonomy" id="156994"/>
    <lineage>
        <taxon>Bacteria</taxon>
        <taxon>Pseudomonadati</taxon>
        <taxon>Bacteroidota</taxon>
        <taxon>Cytophagia</taxon>
        <taxon>Cytophagales</taxon>
        <taxon>Reichenbachiellaceae</taxon>
        <taxon>Reichenbachiella</taxon>
    </lineage>
</organism>
<dbReference type="GO" id="GO:0071555">
    <property type="term" value="P:cell wall organization"/>
    <property type="evidence" value="ECO:0007669"/>
    <property type="project" value="UniProtKB-KW"/>
</dbReference>
<evidence type="ECO:0000259" key="10">
    <source>
        <dbReference type="Pfam" id="PF08245"/>
    </source>
</evidence>
<evidence type="ECO:0000256" key="1">
    <source>
        <dbReference type="ARBA" id="ARBA00004496"/>
    </source>
</evidence>
<dbReference type="InterPro" id="IPR036615">
    <property type="entry name" value="Mur_ligase_C_dom_sf"/>
</dbReference>
<dbReference type="InterPro" id="IPR036565">
    <property type="entry name" value="Mur-like_cat_sf"/>
</dbReference>
<dbReference type="PANTHER" id="PTHR43692">
    <property type="entry name" value="UDP-N-ACETYLMURAMOYLALANINE--D-GLUTAMATE LIGASE"/>
    <property type="match status" value="1"/>
</dbReference>
<comment type="similarity">
    <text evidence="7">Belongs to the MurCDEF family.</text>
</comment>
<keyword evidence="7 8" id="KW-0573">Peptidoglycan synthesis</keyword>
<comment type="subcellular location">
    <subcellularLocation>
        <location evidence="1 7 8">Cytoplasm</location>
    </subcellularLocation>
</comment>
<accession>A0A1M6LJY9</accession>
<dbReference type="InterPro" id="IPR004101">
    <property type="entry name" value="Mur_ligase_C"/>
</dbReference>
<dbReference type="Gene3D" id="3.90.190.20">
    <property type="entry name" value="Mur ligase, C-terminal domain"/>
    <property type="match status" value="1"/>
</dbReference>
<dbReference type="GO" id="GO:0005524">
    <property type="term" value="F:ATP binding"/>
    <property type="evidence" value="ECO:0007669"/>
    <property type="project" value="UniProtKB-UniRule"/>
</dbReference>
<dbReference type="GO" id="GO:0008764">
    <property type="term" value="F:UDP-N-acetylmuramoylalanine-D-glutamate ligase activity"/>
    <property type="evidence" value="ECO:0007669"/>
    <property type="project" value="UniProtKB-UniRule"/>
</dbReference>
<keyword evidence="7 8" id="KW-0133">Cell shape</keyword>
<comment type="pathway">
    <text evidence="2 7 8">Cell wall biogenesis; peptidoglycan biosynthesis.</text>
</comment>
<keyword evidence="7 8" id="KW-0961">Cell wall biogenesis/degradation</keyword>
<keyword evidence="5 7" id="KW-0547">Nucleotide-binding</keyword>
<keyword evidence="12" id="KW-1185">Reference proteome</keyword>
<keyword evidence="7 8" id="KW-0132">Cell division</keyword>
<dbReference type="RefSeq" id="WP_245816798.1">
    <property type="nucleotide sequence ID" value="NZ_FRAA01000001.1"/>
</dbReference>